<reference evidence="1 2" key="1">
    <citation type="submission" date="2019-09" db="EMBL/GenBank/DDBJ databases">
        <title>Genome sequence of Adhaeribacter sp. M2.</title>
        <authorList>
            <person name="Srinivasan S."/>
        </authorList>
    </citation>
    <scope>NUCLEOTIDE SEQUENCE [LARGE SCALE GENOMIC DNA]</scope>
    <source>
        <strain evidence="1 2">M2</strain>
    </source>
</reference>
<dbReference type="RefSeq" id="WP_150903265.1">
    <property type="nucleotide sequence ID" value="NZ_VTWT01000003.1"/>
</dbReference>
<dbReference type="Pfam" id="PF01904">
    <property type="entry name" value="DUF72"/>
    <property type="match status" value="1"/>
</dbReference>
<dbReference type="PANTHER" id="PTHR30348">
    <property type="entry name" value="UNCHARACTERIZED PROTEIN YECE"/>
    <property type="match status" value="1"/>
</dbReference>
<protein>
    <submittedName>
        <fullName evidence="1">DUF72 domain-containing protein</fullName>
    </submittedName>
</protein>
<dbReference type="SUPFAM" id="SSF117396">
    <property type="entry name" value="TM1631-like"/>
    <property type="match status" value="1"/>
</dbReference>
<name>A0A5N1J666_9BACT</name>
<proteinExistence type="predicted"/>
<organism evidence="1 2">
    <name type="scientific">Adhaeribacter soli</name>
    <dbReference type="NCBI Taxonomy" id="2607655"/>
    <lineage>
        <taxon>Bacteria</taxon>
        <taxon>Pseudomonadati</taxon>
        <taxon>Bacteroidota</taxon>
        <taxon>Cytophagia</taxon>
        <taxon>Cytophagales</taxon>
        <taxon>Hymenobacteraceae</taxon>
        <taxon>Adhaeribacter</taxon>
    </lineage>
</organism>
<sequence>MDFGYLPDLSAVDFRLPPDHPDTLRQLHSNARDVSRRPTVFLGCPVWHNKPWRGTYYPAKAPEKDFLHHYARQFNTIELNTTHYRIPDEATIKRWREAVTPEFKFCPKFPQVISHEHQLVNTADLTDAFCSAILCLEENLGVSFLQLPPTFGPKKLPILEHYLLSLPEALPLAVEFRHPDWFTDFEAGREAFALLEACRVSTVLTDTAGRRDVLHMRLTTPTVFFRFNGYSLHPTDYTRVNAWVKRFKYWFQEGLQTVYFFMHQHHIEHAPTLIRYLIEELDKICHLDLSYLCKPLPQEVQGKLF</sequence>
<keyword evidence="2" id="KW-1185">Reference proteome</keyword>
<dbReference type="AlphaFoldDB" id="A0A5N1J666"/>
<evidence type="ECO:0000313" key="2">
    <source>
        <dbReference type="Proteomes" id="UP000326570"/>
    </source>
</evidence>
<accession>A0A5N1J666</accession>
<dbReference type="Proteomes" id="UP000326570">
    <property type="component" value="Unassembled WGS sequence"/>
</dbReference>
<dbReference type="EMBL" id="VTWT01000003">
    <property type="protein sequence ID" value="KAA9340192.1"/>
    <property type="molecule type" value="Genomic_DNA"/>
</dbReference>
<dbReference type="InterPro" id="IPR036520">
    <property type="entry name" value="UPF0759_sf"/>
</dbReference>
<gene>
    <name evidence="1" type="ORF">F0P94_07545</name>
</gene>
<dbReference type="InterPro" id="IPR002763">
    <property type="entry name" value="DUF72"/>
</dbReference>
<dbReference type="PANTHER" id="PTHR30348:SF9">
    <property type="entry name" value="UPF0759 PROTEIN YECE"/>
    <property type="match status" value="1"/>
</dbReference>
<comment type="caution">
    <text evidence="1">The sequence shown here is derived from an EMBL/GenBank/DDBJ whole genome shotgun (WGS) entry which is preliminary data.</text>
</comment>
<dbReference type="Gene3D" id="3.20.20.410">
    <property type="entry name" value="Protein of unknown function UPF0759"/>
    <property type="match status" value="1"/>
</dbReference>
<evidence type="ECO:0000313" key="1">
    <source>
        <dbReference type="EMBL" id="KAA9340192.1"/>
    </source>
</evidence>